<keyword evidence="2" id="KW-1185">Reference proteome</keyword>
<evidence type="ECO:0000313" key="1">
    <source>
        <dbReference type="EMBL" id="GAA0436520.1"/>
    </source>
</evidence>
<sequence>MGGRYASPIYLISQQTKAIVTKDSAYYRSLILETSKEKHSAYRPEQIIDHACVLNGSTLEGRRKSVRKLLNVSSKVPVPVIPDQGVYMLPTASSKKKDNVWLSFYQIDSFEQRDDRTYVMFHDGSGLFVNTSVKAFDLQFKRTSQIIAKMNRSIFFGKNAIPWNPPY</sequence>
<reference evidence="1 2" key="1">
    <citation type="journal article" date="2019" name="Int. J. Syst. Evol. Microbiol.">
        <title>The Global Catalogue of Microorganisms (GCM) 10K type strain sequencing project: providing services to taxonomists for standard genome sequencing and annotation.</title>
        <authorList>
            <consortium name="The Broad Institute Genomics Platform"/>
            <consortium name="The Broad Institute Genome Sequencing Center for Infectious Disease"/>
            <person name="Wu L."/>
            <person name="Ma J."/>
        </authorList>
    </citation>
    <scope>NUCLEOTIDE SEQUENCE [LARGE SCALE GENOMIC DNA]</scope>
    <source>
        <strain evidence="1 2">JCM 12149</strain>
    </source>
</reference>
<accession>A0ABN0Z759</accession>
<organism evidence="1 2">
    <name type="scientific">Lentibacillus halophilus</name>
    <dbReference type="NCBI Taxonomy" id="295065"/>
    <lineage>
        <taxon>Bacteria</taxon>
        <taxon>Bacillati</taxon>
        <taxon>Bacillota</taxon>
        <taxon>Bacilli</taxon>
        <taxon>Bacillales</taxon>
        <taxon>Bacillaceae</taxon>
        <taxon>Lentibacillus</taxon>
    </lineage>
</organism>
<dbReference type="Proteomes" id="UP001501459">
    <property type="component" value="Unassembled WGS sequence"/>
</dbReference>
<comment type="caution">
    <text evidence="1">The sequence shown here is derived from an EMBL/GenBank/DDBJ whole genome shotgun (WGS) entry which is preliminary data.</text>
</comment>
<evidence type="ECO:0008006" key="3">
    <source>
        <dbReference type="Google" id="ProtNLM"/>
    </source>
</evidence>
<protein>
    <recommendedName>
        <fullName evidence="3">Competence protein ComK</fullName>
    </recommendedName>
</protein>
<dbReference type="InterPro" id="IPR010461">
    <property type="entry name" value="ComK"/>
</dbReference>
<evidence type="ECO:0000313" key="2">
    <source>
        <dbReference type="Proteomes" id="UP001501459"/>
    </source>
</evidence>
<dbReference type="EMBL" id="BAAADM010000030">
    <property type="protein sequence ID" value="GAA0436520.1"/>
    <property type="molecule type" value="Genomic_DNA"/>
</dbReference>
<name>A0ABN0Z759_9BACI</name>
<dbReference type="Pfam" id="PF06338">
    <property type="entry name" value="ComK"/>
    <property type="match status" value="1"/>
</dbReference>
<proteinExistence type="predicted"/>
<gene>
    <name evidence="1" type="ORF">GCM10008983_11540</name>
</gene>
<dbReference type="RefSeq" id="WP_343751745.1">
    <property type="nucleotide sequence ID" value="NZ_BAAADM010000030.1"/>
</dbReference>